<evidence type="ECO:0000313" key="1">
    <source>
        <dbReference type="EMBL" id="PZX40818.1"/>
    </source>
</evidence>
<name>A0ABX5PXY7_9FLAO</name>
<gene>
    <name evidence="1" type="ORF">LX97_01591</name>
</gene>
<dbReference type="SUPFAM" id="SSF103515">
    <property type="entry name" value="Autotransporter"/>
    <property type="match status" value="1"/>
</dbReference>
<dbReference type="Proteomes" id="UP000248584">
    <property type="component" value="Unassembled WGS sequence"/>
</dbReference>
<dbReference type="InterPro" id="IPR036709">
    <property type="entry name" value="Autotransporte_beta_dom_sf"/>
</dbReference>
<proteinExistence type="predicted"/>
<evidence type="ECO:0008006" key="3">
    <source>
        <dbReference type="Google" id="ProtNLM"/>
    </source>
</evidence>
<organism evidence="1 2">
    <name type="scientific">Nonlabens dokdonensis</name>
    <dbReference type="NCBI Taxonomy" id="328515"/>
    <lineage>
        <taxon>Bacteria</taxon>
        <taxon>Pseudomonadati</taxon>
        <taxon>Bacteroidota</taxon>
        <taxon>Flavobacteriia</taxon>
        <taxon>Flavobacteriales</taxon>
        <taxon>Flavobacteriaceae</taxon>
        <taxon>Nonlabens</taxon>
    </lineage>
</organism>
<dbReference type="RefSeq" id="WP_015362780.1">
    <property type="nucleotide sequence ID" value="NZ_QKZR01000002.1"/>
</dbReference>
<comment type="caution">
    <text evidence="1">The sequence shown here is derived from an EMBL/GenBank/DDBJ whole genome shotgun (WGS) entry which is preliminary data.</text>
</comment>
<reference evidence="1 2" key="1">
    <citation type="submission" date="2018-06" db="EMBL/GenBank/DDBJ databases">
        <title>Genomic Encyclopedia of Archaeal and Bacterial Type Strains, Phase II (KMG-II): from individual species to whole genera.</title>
        <authorList>
            <person name="Goeker M."/>
        </authorList>
    </citation>
    <scope>NUCLEOTIDE SEQUENCE [LARGE SCALE GENOMIC DNA]</scope>
    <source>
        <strain evidence="1 2">DSM 17205</strain>
    </source>
</reference>
<evidence type="ECO:0000313" key="2">
    <source>
        <dbReference type="Proteomes" id="UP000248584"/>
    </source>
</evidence>
<dbReference type="EMBL" id="QKZR01000002">
    <property type="protein sequence ID" value="PZX40818.1"/>
    <property type="molecule type" value="Genomic_DNA"/>
</dbReference>
<keyword evidence="2" id="KW-1185">Reference proteome</keyword>
<sequence length="180" mass="19597">MISNSLAQSEKGEFVNLSIGFGISAANPDYDLSANGFYAKGEYIYNSRTWLSLRPYVAYINTSLDEENSDPNLVAAGFDVSTNALFLGGKIRLLAPIPYVAPFFELGYGLNLGSFRTFTPEGDQNVSGLSTHIPFSIGLAIGKRHNFEISFDYFFHTKAKQTSGGGAFGITIPLETLKNL</sequence>
<accession>A0ABX5PXY7</accession>
<protein>
    <recommendedName>
        <fullName evidence="3">Outer membrane protein beta-barrel domain-containing protein</fullName>
    </recommendedName>
</protein>